<dbReference type="InterPro" id="IPR011419">
    <property type="entry name" value="ATP12_ATP_synth-F1-assembly"/>
</dbReference>
<evidence type="ECO:0000256" key="3">
    <source>
        <dbReference type="ARBA" id="ARBA00023186"/>
    </source>
</evidence>
<dbReference type="EMBL" id="QYAZ01000001">
    <property type="protein sequence ID" value="KAB8123505.1"/>
    <property type="molecule type" value="Genomic_DNA"/>
</dbReference>
<dbReference type="PANTHER" id="PTHR21013">
    <property type="entry name" value="ATP SYNTHASE MITOCHONDRIAL F1 COMPLEX ASSEMBLY FACTOR 2/ATP12 PROTEIN, MITOCHONDRIAL PRECURSOR"/>
    <property type="match status" value="1"/>
</dbReference>
<keyword evidence="2" id="KW-0809">Transit peptide</keyword>
<dbReference type="SUPFAM" id="SSF160909">
    <property type="entry name" value="ATP12-like"/>
    <property type="match status" value="1"/>
</dbReference>
<gene>
    <name evidence="4" type="ORF">D3W54_04000</name>
</gene>
<comment type="similarity">
    <text evidence="1">Belongs to the ATP12 family.</text>
</comment>
<accession>A0ABQ6VV63</accession>
<name>A0ABQ6VV63_9PROT</name>
<dbReference type="Gene3D" id="1.10.3580.10">
    <property type="entry name" value="ATP12 ATPase"/>
    <property type="match status" value="1"/>
</dbReference>
<dbReference type="Proteomes" id="UP000427842">
    <property type="component" value="Unassembled WGS sequence"/>
</dbReference>
<evidence type="ECO:0008006" key="6">
    <source>
        <dbReference type="Google" id="ProtNLM"/>
    </source>
</evidence>
<organism evidence="4 5">
    <name type="scientific">Komagataeibacter medellinensis</name>
    <dbReference type="NCBI Taxonomy" id="1177712"/>
    <lineage>
        <taxon>Bacteria</taxon>
        <taxon>Pseudomonadati</taxon>
        <taxon>Pseudomonadota</taxon>
        <taxon>Alphaproteobacteria</taxon>
        <taxon>Acetobacterales</taxon>
        <taxon>Acetobacteraceae</taxon>
        <taxon>Komagataeibacter</taxon>
    </lineage>
</organism>
<evidence type="ECO:0000313" key="4">
    <source>
        <dbReference type="EMBL" id="KAB8123505.1"/>
    </source>
</evidence>
<dbReference type="Gene3D" id="3.30.2180.10">
    <property type="entry name" value="ATP12-like"/>
    <property type="match status" value="1"/>
</dbReference>
<dbReference type="InterPro" id="IPR023335">
    <property type="entry name" value="ATP12_ortho_dom_sf"/>
</dbReference>
<keyword evidence="5" id="KW-1185">Reference proteome</keyword>
<reference evidence="4 5" key="1">
    <citation type="submission" date="2018-09" db="EMBL/GenBank/DDBJ databases">
        <title>Genome sequence and characterization of the bcs clusters for the production of nanocellulose from the low pH resistant strain Komagataeibacter medellinensis ID13488.</title>
        <authorList>
            <person name="Hernandez-Arriaga A.M."/>
            <person name="Del Cerro C."/>
            <person name="Urbina L."/>
            <person name="Eceiza A."/>
            <person name="Retegi A."/>
            <person name="Prieto M.A."/>
        </authorList>
    </citation>
    <scope>NUCLEOTIDE SEQUENCE [LARGE SCALE GENOMIC DNA]</scope>
    <source>
        <strain evidence="4 5">ID13488</strain>
    </source>
</reference>
<sequence>MMKDGVRPPSPQVPARRRRFWAQACIAAVAEGGFTVELDGRGIRLPGGAALVVQSEALASAIAGEWAAAGGEKGGHFTPDDLPMTRIAGTMIERVAPDPMAQVAALLQYVDGELLCYRADYPAQLCARQHELWDPQLAWLRARHGIDMTVTTGIMPLVQAEGVHAAWRTLVAAQDNATLAALGVMVPAMKSIVLGLAVVTGALSAAKAADIATVDERTQMDIWGRDAKQVELLAALAAEVADADRFVQLCHEAK</sequence>
<proteinExistence type="inferred from homology"/>
<evidence type="ECO:0000256" key="2">
    <source>
        <dbReference type="ARBA" id="ARBA00022946"/>
    </source>
</evidence>
<protein>
    <recommendedName>
        <fullName evidence="6">ATP synthase F1 mitochondrial assembly chaperone ATP12</fullName>
    </recommendedName>
</protein>
<keyword evidence="3" id="KW-0143">Chaperone</keyword>
<evidence type="ECO:0000256" key="1">
    <source>
        <dbReference type="ARBA" id="ARBA00008231"/>
    </source>
</evidence>
<dbReference type="PANTHER" id="PTHR21013:SF10">
    <property type="entry name" value="ATP SYNTHASE MITOCHONDRIAL F1 COMPLEX ASSEMBLY FACTOR 2"/>
    <property type="match status" value="1"/>
</dbReference>
<dbReference type="Pfam" id="PF07542">
    <property type="entry name" value="ATP12"/>
    <property type="match status" value="1"/>
</dbReference>
<dbReference type="InterPro" id="IPR042272">
    <property type="entry name" value="ATP12_ATP_synth-F1-assembly_N"/>
</dbReference>
<comment type="caution">
    <text evidence="4">The sequence shown here is derived from an EMBL/GenBank/DDBJ whole genome shotgun (WGS) entry which is preliminary data.</text>
</comment>
<evidence type="ECO:0000313" key="5">
    <source>
        <dbReference type="Proteomes" id="UP000427842"/>
    </source>
</evidence>
<dbReference type="RefSeq" id="WP_153468556.1">
    <property type="nucleotide sequence ID" value="NZ_QYAZ01000001.1"/>
</dbReference>